<dbReference type="AlphaFoldDB" id="A0AAV2FVQ9"/>
<evidence type="ECO:0000313" key="1">
    <source>
        <dbReference type="EMBL" id="CAL1402054.1"/>
    </source>
</evidence>
<keyword evidence="2" id="KW-1185">Reference proteome</keyword>
<proteinExistence type="predicted"/>
<dbReference type="EMBL" id="OZ034820">
    <property type="protein sequence ID" value="CAL1402054.1"/>
    <property type="molecule type" value="Genomic_DNA"/>
</dbReference>
<name>A0AAV2FVQ9_9ROSI</name>
<dbReference type="Proteomes" id="UP001497516">
    <property type="component" value="Chromosome 7"/>
</dbReference>
<sequence length="108" mass="12028">MTLLTPFLHTDPLTAAADGRGEVIELAVQGNMRRSSDLGETGILIHSIDAYSWLRPKFLLSLDETLTIGALSWGREIRRRERKMKMMAAWGWWLLEGEEDDGAGGGRG</sequence>
<accession>A0AAV2FVQ9</accession>
<organism evidence="1 2">
    <name type="scientific">Linum trigynum</name>
    <dbReference type="NCBI Taxonomy" id="586398"/>
    <lineage>
        <taxon>Eukaryota</taxon>
        <taxon>Viridiplantae</taxon>
        <taxon>Streptophyta</taxon>
        <taxon>Embryophyta</taxon>
        <taxon>Tracheophyta</taxon>
        <taxon>Spermatophyta</taxon>
        <taxon>Magnoliopsida</taxon>
        <taxon>eudicotyledons</taxon>
        <taxon>Gunneridae</taxon>
        <taxon>Pentapetalae</taxon>
        <taxon>rosids</taxon>
        <taxon>fabids</taxon>
        <taxon>Malpighiales</taxon>
        <taxon>Linaceae</taxon>
        <taxon>Linum</taxon>
    </lineage>
</organism>
<reference evidence="1 2" key="1">
    <citation type="submission" date="2024-04" db="EMBL/GenBank/DDBJ databases">
        <authorList>
            <person name="Fracassetti M."/>
        </authorList>
    </citation>
    <scope>NUCLEOTIDE SEQUENCE [LARGE SCALE GENOMIC DNA]</scope>
</reference>
<gene>
    <name evidence="1" type="ORF">LTRI10_LOCUS42083</name>
</gene>
<protein>
    <submittedName>
        <fullName evidence="1">Uncharacterized protein</fullName>
    </submittedName>
</protein>
<evidence type="ECO:0000313" key="2">
    <source>
        <dbReference type="Proteomes" id="UP001497516"/>
    </source>
</evidence>